<dbReference type="STRING" id="500610.SAMN02799615_03320"/>
<keyword evidence="1" id="KW-0812">Transmembrane</keyword>
<feature type="transmembrane region" description="Helical" evidence="1">
    <location>
        <begin position="161"/>
        <end position="183"/>
    </location>
</feature>
<evidence type="ECO:0000313" key="2">
    <source>
        <dbReference type="EMBL" id="SFF37917.1"/>
    </source>
</evidence>
<dbReference type="Pfam" id="PF16357">
    <property type="entry name" value="PepSY_TM_like_2"/>
    <property type="match status" value="1"/>
</dbReference>
<feature type="transmembrane region" description="Helical" evidence="1">
    <location>
        <begin position="26"/>
        <end position="48"/>
    </location>
</feature>
<dbReference type="PANTHER" id="PTHR40115">
    <property type="entry name" value="INNER MEMBRANE PROTEIN WITH PEPSY TM HELIX"/>
    <property type="match status" value="1"/>
</dbReference>
<name>A0A1I2I9X4_9GAMM</name>
<reference evidence="3" key="1">
    <citation type="submission" date="2016-10" db="EMBL/GenBank/DDBJ databases">
        <authorList>
            <person name="Varghese N."/>
            <person name="Submissions S."/>
        </authorList>
    </citation>
    <scope>NUCLEOTIDE SEQUENCE [LARGE SCALE GENOMIC DNA]</scope>
    <source>
        <strain evidence="3">UNC178MFTsu3.1</strain>
    </source>
</reference>
<keyword evidence="3" id="KW-1185">Reference proteome</keyword>
<evidence type="ECO:0008006" key="4">
    <source>
        <dbReference type="Google" id="ProtNLM"/>
    </source>
</evidence>
<evidence type="ECO:0000313" key="3">
    <source>
        <dbReference type="Proteomes" id="UP000199477"/>
    </source>
</evidence>
<dbReference type="RefSeq" id="WP_026635159.1">
    <property type="nucleotide sequence ID" value="NZ_FONH01000015.1"/>
</dbReference>
<evidence type="ECO:0000256" key="1">
    <source>
        <dbReference type="SAM" id="Phobius"/>
    </source>
</evidence>
<sequence>MGQDGRARDGRDRAGRAFWLKQLHRWHWISSAMCLVGMLLFAATGITLNHAARIEAKPRTEHREASLPAPLLRALAGEDERKGVALPAVVADWIRGSIDVDVAGRPADWSADEIYLSMPRPGGDAWLSIDRTNGKLEAERISRGWISYLNDLHKGRNAGPVWGWFIDLFALACVVFSATGLLLLKMHAAQRGATWPLVAFGLVLPLVLALIFIH</sequence>
<feature type="transmembrane region" description="Helical" evidence="1">
    <location>
        <begin position="195"/>
        <end position="213"/>
    </location>
</feature>
<keyword evidence="1" id="KW-1133">Transmembrane helix</keyword>
<dbReference type="EMBL" id="FONH01000015">
    <property type="protein sequence ID" value="SFF37917.1"/>
    <property type="molecule type" value="Genomic_DNA"/>
</dbReference>
<gene>
    <name evidence="2" type="ORF">SAMN02799615_03320</name>
</gene>
<dbReference type="Proteomes" id="UP000199477">
    <property type="component" value="Unassembled WGS sequence"/>
</dbReference>
<dbReference type="InterPro" id="IPR032307">
    <property type="entry name" value="PepSY_TM-like_2"/>
</dbReference>
<keyword evidence="1" id="KW-0472">Membrane</keyword>
<organism evidence="2 3">
    <name type="scientific">Dyella marensis</name>
    <dbReference type="NCBI Taxonomy" id="500610"/>
    <lineage>
        <taxon>Bacteria</taxon>
        <taxon>Pseudomonadati</taxon>
        <taxon>Pseudomonadota</taxon>
        <taxon>Gammaproteobacteria</taxon>
        <taxon>Lysobacterales</taxon>
        <taxon>Rhodanobacteraceae</taxon>
        <taxon>Dyella</taxon>
    </lineage>
</organism>
<proteinExistence type="predicted"/>
<dbReference type="AlphaFoldDB" id="A0A1I2I9X4"/>
<accession>A0A1I2I9X4</accession>
<dbReference type="PANTHER" id="PTHR40115:SF1">
    <property type="entry name" value="INNER MEMBRANE PROTEIN WITH PEPSY TM HELIX"/>
    <property type="match status" value="1"/>
</dbReference>
<protein>
    <recommendedName>
        <fullName evidence="4">PepSY-associated TM region</fullName>
    </recommendedName>
</protein>